<dbReference type="Proteomes" id="UP000425916">
    <property type="component" value="Chromosome"/>
</dbReference>
<sequence length="101" mass="11381">MQLEGEIKPDPQLLPSIMVHQQERRRGKFSGSLTLPAAVNIKSARATYQRGILEIRLAKLPGHQGEALRLIFLNKLLVTFLRYIGCNQIGSNLFVFSSTQF</sequence>
<dbReference type="InterPro" id="IPR002068">
    <property type="entry name" value="A-crystallin/Hsp20_dom"/>
</dbReference>
<evidence type="ECO:0000256" key="2">
    <source>
        <dbReference type="RuleBase" id="RU003616"/>
    </source>
</evidence>
<reference evidence="4 5" key="1">
    <citation type="submission" date="2019-11" db="EMBL/GenBank/DDBJ databases">
        <title>Genome sequence of Moorella glycerini DSM11254.</title>
        <authorList>
            <person name="Poehlein A."/>
            <person name="Boeer T."/>
            <person name="Daniel R."/>
        </authorList>
    </citation>
    <scope>NUCLEOTIDE SEQUENCE [LARGE SCALE GENOMIC DNA]</scope>
    <source>
        <strain evidence="4 5">DSM 11254</strain>
    </source>
</reference>
<name>A0A6I5ZRF8_9FIRM</name>
<dbReference type="EMBL" id="CP046244">
    <property type="protein sequence ID" value="QGP92328.1"/>
    <property type="molecule type" value="Genomic_DNA"/>
</dbReference>
<evidence type="ECO:0000313" key="4">
    <source>
        <dbReference type="EMBL" id="QGP92328.1"/>
    </source>
</evidence>
<organism evidence="4 5">
    <name type="scientific">Neomoorella glycerini</name>
    <dbReference type="NCBI Taxonomy" id="55779"/>
    <lineage>
        <taxon>Bacteria</taxon>
        <taxon>Bacillati</taxon>
        <taxon>Bacillota</taxon>
        <taxon>Clostridia</taxon>
        <taxon>Neomoorellales</taxon>
        <taxon>Neomoorellaceae</taxon>
        <taxon>Neomoorella</taxon>
    </lineage>
</organism>
<keyword evidence="5" id="KW-1185">Reference proteome</keyword>
<dbReference type="InterPro" id="IPR008978">
    <property type="entry name" value="HSP20-like_chaperone"/>
</dbReference>
<dbReference type="SUPFAM" id="SSF49764">
    <property type="entry name" value="HSP20-like chaperones"/>
    <property type="match status" value="1"/>
</dbReference>
<accession>A0A6I5ZRF8</accession>
<gene>
    <name evidence="4" type="ORF">MGLY_17020</name>
</gene>
<dbReference type="Gene3D" id="2.60.40.790">
    <property type="match status" value="1"/>
</dbReference>
<evidence type="ECO:0000259" key="3">
    <source>
        <dbReference type="PROSITE" id="PS01031"/>
    </source>
</evidence>
<protein>
    <recommendedName>
        <fullName evidence="3">SHSP domain-containing protein</fullName>
    </recommendedName>
</protein>
<dbReference type="CDD" id="cd06464">
    <property type="entry name" value="ACD_sHsps-like"/>
    <property type="match status" value="1"/>
</dbReference>
<dbReference type="PROSITE" id="PS01031">
    <property type="entry name" value="SHSP"/>
    <property type="match status" value="1"/>
</dbReference>
<evidence type="ECO:0000313" key="5">
    <source>
        <dbReference type="Proteomes" id="UP000425916"/>
    </source>
</evidence>
<evidence type="ECO:0000256" key="1">
    <source>
        <dbReference type="PROSITE-ProRule" id="PRU00285"/>
    </source>
</evidence>
<dbReference type="Pfam" id="PF00011">
    <property type="entry name" value="HSP20"/>
    <property type="match status" value="1"/>
</dbReference>
<dbReference type="AlphaFoldDB" id="A0A6I5ZRF8"/>
<feature type="domain" description="SHSP" evidence="3">
    <location>
        <begin position="1"/>
        <end position="74"/>
    </location>
</feature>
<comment type="similarity">
    <text evidence="1 2">Belongs to the small heat shock protein (HSP20) family.</text>
</comment>
<proteinExistence type="inferred from homology"/>